<evidence type="ECO:0000313" key="2">
    <source>
        <dbReference type="Proteomes" id="UP000321533"/>
    </source>
</evidence>
<evidence type="ECO:0000313" key="1">
    <source>
        <dbReference type="EMBL" id="QEC66912.1"/>
    </source>
</evidence>
<organism evidence="1 2">
    <name type="scientific">Panacibacter ginsenosidivorans</name>
    <dbReference type="NCBI Taxonomy" id="1813871"/>
    <lineage>
        <taxon>Bacteria</taxon>
        <taxon>Pseudomonadati</taxon>
        <taxon>Bacteroidota</taxon>
        <taxon>Chitinophagia</taxon>
        <taxon>Chitinophagales</taxon>
        <taxon>Chitinophagaceae</taxon>
        <taxon>Panacibacter</taxon>
    </lineage>
</organism>
<keyword evidence="2" id="KW-1185">Reference proteome</keyword>
<dbReference type="EMBL" id="CP042435">
    <property type="protein sequence ID" value="QEC66912.1"/>
    <property type="molecule type" value="Genomic_DNA"/>
</dbReference>
<name>A0A5B8V6K3_9BACT</name>
<reference evidence="1 2" key="1">
    <citation type="journal article" date="2016" name="Int. J. Syst. Evol. Microbiol.">
        <title>Panacibacter ginsenosidivorans gen. nov., sp. nov., with ginsenoside converting activity isolated from soil of a ginseng field.</title>
        <authorList>
            <person name="Siddiqi M.Z."/>
            <person name="Muhammad Shafi S."/>
            <person name="Choi K.D."/>
            <person name="Im W.T."/>
        </authorList>
    </citation>
    <scope>NUCLEOTIDE SEQUENCE [LARGE SCALE GENOMIC DNA]</scope>
    <source>
        <strain evidence="1 2">Gsoil1550</strain>
    </source>
</reference>
<sequence>MVMHRAHGQEKQILLACKTGWHCFSVGGKGYIGLGYDGITYGLKDFLEYDNTTPQQINGHARLILAAPEDPRR</sequence>
<accession>A0A5B8V6K3</accession>
<proteinExistence type="predicted"/>
<dbReference type="RefSeq" id="WP_147188712.1">
    <property type="nucleotide sequence ID" value="NZ_CP042435.1"/>
</dbReference>
<dbReference type="AlphaFoldDB" id="A0A5B8V6K3"/>
<protein>
    <submittedName>
        <fullName evidence="1">Uncharacterized protein</fullName>
    </submittedName>
</protein>
<dbReference type="KEGG" id="pgin:FRZ67_06230"/>
<gene>
    <name evidence="1" type="ORF">FRZ67_06230</name>
</gene>
<dbReference type="Proteomes" id="UP000321533">
    <property type="component" value="Chromosome"/>
</dbReference>